<dbReference type="PANTHER" id="PTHR24148">
    <property type="entry name" value="ANKYRIN REPEAT DOMAIN-CONTAINING PROTEIN 39 HOMOLOG-RELATED"/>
    <property type="match status" value="1"/>
</dbReference>
<evidence type="ECO:0000313" key="1">
    <source>
        <dbReference type="EMBL" id="KAK5690835.1"/>
    </source>
</evidence>
<dbReference type="InterPro" id="IPR052895">
    <property type="entry name" value="HetReg/Transcr_Mod"/>
</dbReference>
<dbReference type="Proteomes" id="UP001310594">
    <property type="component" value="Unassembled WGS sequence"/>
</dbReference>
<dbReference type="EMBL" id="JAVRQU010000023">
    <property type="protein sequence ID" value="KAK5690835.1"/>
    <property type="molecule type" value="Genomic_DNA"/>
</dbReference>
<organism evidence="1 2">
    <name type="scientific">Elasticomyces elasticus</name>
    <dbReference type="NCBI Taxonomy" id="574655"/>
    <lineage>
        <taxon>Eukaryota</taxon>
        <taxon>Fungi</taxon>
        <taxon>Dikarya</taxon>
        <taxon>Ascomycota</taxon>
        <taxon>Pezizomycotina</taxon>
        <taxon>Dothideomycetes</taxon>
        <taxon>Dothideomycetidae</taxon>
        <taxon>Mycosphaerellales</taxon>
        <taxon>Teratosphaeriaceae</taxon>
        <taxon>Elasticomyces</taxon>
    </lineage>
</organism>
<evidence type="ECO:0000313" key="2">
    <source>
        <dbReference type="Proteomes" id="UP001310594"/>
    </source>
</evidence>
<dbReference type="AlphaFoldDB" id="A0AAN7ZKU5"/>
<accession>A0AAN7ZKU5</accession>
<gene>
    <name evidence="1" type="ORF">LTR97_011996</name>
</gene>
<sequence>MVVAYLDGKEATSLQEAILATSLTILVGPHRYDWDSYYKSIHVHDLLPHPIKHRMIEVATYREASRLHGITTWQLSNLLVMSAPYSSSDSRDKVYALQGLLTSAGWQKHGHRFVADYEATPEEAACEATHRIMVWEDRDLDQLYSQWPRLRGSVGSWACDFLKTYTLPNTGWKGHEPREGAFYQWDNDHLPDWPDFETALKACSASSDALMGTELDGTTLIAKGLRLGTVVRSVHCAPVSSGAGFQLSFSAAQSYTFRGEQETVFCSSENHVVRALRQRFENIGYHGDLLSEPAAAYHLTPTTPSRVSYLDFIVSRLKRGPPTVLRHDWQHYADQITHKHRILFQTVVGHVGLSRMASEPGDVVAVLFGAKLPVLLRPVTSQRKCKREFRFMCEVYVHDIMKGQLVEMSRKLGGDILRGEEVFRLI</sequence>
<dbReference type="PANTHER" id="PTHR24148:SF64">
    <property type="entry name" value="HETEROKARYON INCOMPATIBILITY DOMAIN-CONTAINING PROTEIN"/>
    <property type="match status" value="1"/>
</dbReference>
<comment type="caution">
    <text evidence="1">The sequence shown here is derived from an EMBL/GenBank/DDBJ whole genome shotgun (WGS) entry which is preliminary data.</text>
</comment>
<dbReference type="Pfam" id="PF26639">
    <property type="entry name" value="Het-6_barrel"/>
    <property type="match status" value="1"/>
</dbReference>
<name>A0AAN7ZKU5_9PEZI</name>
<proteinExistence type="predicted"/>
<protein>
    <recommendedName>
        <fullName evidence="3">Heterokaryon incompatibility domain-containing protein</fullName>
    </recommendedName>
</protein>
<evidence type="ECO:0008006" key="3">
    <source>
        <dbReference type="Google" id="ProtNLM"/>
    </source>
</evidence>
<reference evidence="1" key="1">
    <citation type="submission" date="2023-08" db="EMBL/GenBank/DDBJ databases">
        <title>Black Yeasts Isolated from many extreme environments.</title>
        <authorList>
            <person name="Coleine C."/>
            <person name="Stajich J.E."/>
            <person name="Selbmann L."/>
        </authorList>
    </citation>
    <scope>NUCLEOTIDE SEQUENCE</scope>
    <source>
        <strain evidence="1">CCFEE 5810</strain>
    </source>
</reference>